<organism evidence="3 4">
    <name type="scientific">Botrimarina mediterranea</name>
    <dbReference type="NCBI Taxonomy" id="2528022"/>
    <lineage>
        <taxon>Bacteria</taxon>
        <taxon>Pseudomonadati</taxon>
        <taxon>Planctomycetota</taxon>
        <taxon>Planctomycetia</taxon>
        <taxon>Pirellulales</taxon>
        <taxon>Lacipirellulaceae</taxon>
        <taxon>Botrimarina</taxon>
    </lineage>
</organism>
<keyword evidence="1" id="KW-0472">Membrane</keyword>
<feature type="domain" description="DUF1559" evidence="2">
    <location>
        <begin position="47"/>
        <end position="356"/>
    </location>
</feature>
<proteinExistence type="predicted"/>
<dbReference type="InterPro" id="IPR045584">
    <property type="entry name" value="Pilin-like"/>
</dbReference>
<dbReference type="SUPFAM" id="SSF54523">
    <property type="entry name" value="Pili subunits"/>
    <property type="match status" value="1"/>
</dbReference>
<feature type="transmembrane region" description="Helical" evidence="1">
    <location>
        <begin position="21"/>
        <end position="43"/>
    </location>
</feature>
<dbReference type="PANTHER" id="PTHR30093:SF2">
    <property type="entry name" value="TYPE II SECRETION SYSTEM PROTEIN H"/>
    <property type="match status" value="1"/>
</dbReference>
<dbReference type="Proteomes" id="UP000316426">
    <property type="component" value="Chromosome"/>
</dbReference>
<protein>
    <recommendedName>
        <fullName evidence="2">DUF1559 domain-containing protein</fullName>
    </recommendedName>
</protein>
<dbReference type="Gene3D" id="3.30.700.10">
    <property type="entry name" value="Glycoprotein, Type 4 Pilin"/>
    <property type="match status" value="1"/>
</dbReference>
<keyword evidence="1" id="KW-1133">Transmembrane helix</keyword>
<dbReference type="NCBIfam" id="TIGR02532">
    <property type="entry name" value="IV_pilin_GFxxxE"/>
    <property type="match status" value="1"/>
</dbReference>
<dbReference type="NCBIfam" id="TIGR04294">
    <property type="entry name" value="pre_pil_HX9DG"/>
    <property type="match status" value="1"/>
</dbReference>
<dbReference type="EMBL" id="CP036349">
    <property type="protein sequence ID" value="QDV72596.1"/>
    <property type="molecule type" value="Genomic_DNA"/>
</dbReference>
<name>A0A518K475_9BACT</name>
<sequence>MDRTHKAWQVCHKPASRSLCAGFTLIELLVVIGIIGLLVQLMLPAVQSAREAARRATCLNHLRQIGLATQLHVTTHGYFPSGGWSGDFVADADRGYGRDQPGGWPFSVLDYLELSVLRDAAAGEDVTAEPLAPGYLTLLLSAPDVFYCPSRRPAQPYPFKTSGNAPWTPVTGRGVVPHGRVTKTDYAANSGDALYSAAEAFIGEPNMWTPDSYAALKHAPTNWTPTNDPATPYYQTGVSYYRSEVRPAQITDGTSKTYLVGEKFLRPSLYEDVNVVDSVVMMGDNQTAWAGYEWDNHRVAWNPRSPWSQGEYQPQADTSKAGFPNIYAFGSAHPSAMHMAFCDGSASTVAYDIAPEAHRAAANRLDGGE</sequence>
<dbReference type="Pfam" id="PF07596">
    <property type="entry name" value="SBP_bac_10"/>
    <property type="match status" value="1"/>
</dbReference>
<dbReference type="InterPro" id="IPR027558">
    <property type="entry name" value="Pre_pil_HX9DG_C"/>
</dbReference>
<dbReference type="RefSeq" id="WP_145108102.1">
    <property type="nucleotide sequence ID" value="NZ_CP036349.1"/>
</dbReference>
<reference evidence="3 4" key="1">
    <citation type="submission" date="2019-02" db="EMBL/GenBank/DDBJ databases">
        <title>Deep-cultivation of Planctomycetes and their phenomic and genomic characterization uncovers novel biology.</title>
        <authorList>
            <person name="Wiegand S."/>
            <person name="Jogler M."/>
            <person name="Boedeker C."/>
            <person name="Pinto D."/>
            <person name="Vollmers J."/>
            <person name="Rivas-Marin E."/>
            <person name="Kohn T."/>
            <person name="Peeters S.H."/>
            <person name="Heuer A."/>
            <person name="Rast P."/>
            <person name="Oberbeckmann S."/>
            <person name="Bunk B."/>
            <person name="Jeske O."/>
            <person name="Meyerdierks A."/>
            <person name="Storesund J.E."/>
            <person name="Kallscheuer N."/>
            <person name="Luecker S."/>
            <person name="Lage O.M."/>
            <person name="Pohl T."/>
            <person name="Merkel B.J."/>
            <person name="Hornburger P."/>
            <person name="Mueller R.-W."/>
            <person name="Bruemmer F."/>
            <person name="Labrenz M."/>
            <person name="Spormann A.M."/>
            <person name="Op den Camp H."/>
            <person name="Overmann J."/>
            <person name="Amann R."/>
            <person name="Jetten M.S.M."/>
            <person name="Mascher T."/>
            <person name="Medema M.H."/>
            <person name="Devos D.P."/>
            <person name="Kaster A.-K."/>
            <person name="Ovreas L."/>
            <person name="Rohde M."/>
            <person name="Galperin M.Y."/>
            <person name="Jogler C."/>
        </authorList>
    </citation>
    <scope>NUCLEOTIDE SEQUENCE [LARGE SCALE GENOMIC DNA]</scope>
    <source>
        <strain evidence="3 4">Spa11</strain>
    </source>
</reference>
<dbReference type="AlphaFoldDB" id="A0A518K475"/>
<evidence type="ECO:0000256" key="1">
    <source>
        <dbReference type="SAM" id="Phobius"/>
    </source>
</evidence>
<accession>A0A518K475</accession>
<evidence type="ECO:0000313" key="3">
    <source>
        <dbReference type="EMBL" id="QDV72596.1"/>
    </source>
</evidence>
<keyword evidence="4" id="KW-1185">Reference proteome</keyword>
<dbReference type="PANTHER" id="PTHR30093">
    <property type="entry name" value="GENERAL SECRETION PATHWAY PROTEIN G"/>
    <property type="match status" value="1"/>
</dbReference>
<dbReference type="InterPro" id="IPR011453">
    <property type="entry name" value="DUF1559"/>
</dbReference>
<gene>
    <name evidence="3" type="ORF">Spa11_07750</name>
</gene>
<dbReference type="Pfam" id="PF07963">
    <property type="entry name" value="N_methyl"/>
    <property type="match status" value="1"/>
</dbReference>
<keyword evidence="1" id="KW-0812">Transmembrane</keyword>
<dbReference type="KEGG" id="bmei:Spa11_07750"/>
<evidence type="ECO:0000259" key="2">
    <source>
        <dbReference type="Pfam" id="PF07596"/>
    </source>
</evidence>
<dbReference type="InterPro" id="IPR012902">
    <property type="entry name" value="N_methyl_site"/>
</dbReference>
<evidence type="ECO:0000313" key="4">
    <source>
        <dbReference type="Proteomes" id="UP000316426"/>
    </source>
</evidence>